<protein>
    <submittedName>
        <fullName evidence="6">Sugar-binding transcriptional regulator</fullName>
    </submittedName>
</protein>
<evidence type="ECO:0000256" key="2">
    <source>
        <dbReference type="ARBA" id="ARBA00023015"/>
    </source>
</evidence>
<evidence type="ECO:0000256" key="1">
    <source>
        <dbReference type="ARBA" id="ARBA00010466"/>
    </source>
</evidence>
<comment type="similarity">
    <text evidence="1">Belongs to the SorC transcriptional regulatory family.</text>
</comment>
<dbReference type="RefSeq" id="WP_235117655.1">
    <property type="nucleotide sequence ID" value="NZ_CP090978.1"/>
</dbReference>
<dbReference type="PANTHER" id="PTHR34294:SF1">
    <property type="entry name" value="TRANSCRIPTIONAL REGULATOR LSRR"/>
    <property type="match status" value="1"/>
</dbReference>
<dbReference type="EMBL" id="CP090978">
    <property type="protein sequence ID" value="UJF31308.1"/>
    <property type="molecule type" value="Genomic_DNA"/>
</dbReference>
<dbReference type="SUPFAM" id="SSF100950">
    <property type="entry name" value="NagB/RpiA/CoA transferase-like"/>
    <property type="match status" value="1"/>
</dbReference>
<dbReference type="PANTHER" id="PTHR34294">
    <property type="entry name" value="TRANSCRIPTIONAL REGULATOR-RELATED"/>
    <property type="match status" value="1"/>
</dbReference>
<dbReference type="InterPro" id="IPR007324">
    <property type="entry name" value="Sugar-bd_dom_put"/>
</dbReference>
<dbReference type="Proteomes" id="UP001649230">
    <property type="component" value="Chromosome"/>
</dbReference>
<sequence length="319" mass="34196">MAEERLRLLVKVSSMYYLEGMNQQDIALKLGISRPQISRMLGAAKSEGIVQITIKNPFSEEQQVEKELIDVFGLQDALVVHMPGADRQLLDAQLARAGAVLLENVLKDRDVVGVMAGKSVAATGAELQFSIQKHLQIVPLVGGWGATGTAWHANANAKTIGEKLKSAYWQLNAPAIVASEQAREVFLQEVEIAKVLALAAKASTALVGIGQVSKEATIVQSGHMGMKELDELRSIGAVANICTAFINERGEAVPHSSEGRMIGLDANALKVIPNVVAVAGGEDKVIAIAAALRGKWASTIVTDMFTAQQVLEWHRDHPL</sequence>
<accession>A0ABY3SBF8</accession>
<dbReference type="Gene3D" id="1.10.10.60">
    <property type="entry name" value="Homeodomain-like"/>
    <property type="match status" value="1"/>
</dbReference>
<keyword evidence="3" id="KW-0238">DNA-binding</keyword>
<evidence type="ECO:0000256" key="3">
    <source>
        <dbReference type="ARBA" id="ARBA00023125"/>
    </source>
</evidence>
<name>A0ABY3SBF8_9BACL</name>
<dbReference type="Gene3D" id="3.40.50.1360">
    <property type="match status" value="1"/>
</dbReference>
<feature type="domain" description="Sugar-binding" evidence="5">
    <location>
        <begin position="57"/>
        <end position="312"/>
    </location>
</feature>
<reference evidence="6 7" key="1">
    <citation type="journal article" date="2024" name="Int. J. Syst. Evol. Microbiol.">
        <title>Paenibacillus hexagrammi sp. nov., a novel bacterium isolated from the gut content of Hexagrammos agrammus.</title>
        <authorList>
            <person name="Jung H.K."/>
            <person name="Kim D.G."/>
            <person name="Zin H."/>
            <person name="Park J."/>
            <person name="Jung H."/>
            <person name="Kim Y.O."/>
            <person name="Kong H.J."/>
            <person name="Kim J.W."/>
            <person name="Kim Y.S."/>
        </authorList>
    </citation>
    <scope>NUCLEOTIDE SEQUENCE [LARGE SCALE GENOMIC DNA]</scope>
    <source>
        <strain evidence="6 7">YPD9-1</strain>
    </source>
</reference>
<dbReference type="Pfam" id="PF04198">
    <property type="entry name" value="Sugar-bind"/>
    <property type="match status" value="1"/>
</dbReference>
<dbReference type="InterPro" id="IPR051054">
    <property type="entry name" value="SorC_transcr_regulators"/>
</dbReference>
<evidence type="ECO:0000313" key="7">
    <source>
        <dbReference type="Proteomes" id="UP001649230"/>
    </source>
</evidence>
<keyword evidence="4" id="KW-0804">Transcription</keyword>
<evidence type="ECO:0000313" key="6">
    <source>
        <dbReference type="EMBL" id="UJF31308.1"/>
    </source>
</evidence>
<gene>
    <name evidence="6" type="ORF">L0M14_15710</name>
</gene>
<dbReference type="InterPro" id="IPR037171">
    <property type="entry name" value="NagB/RpiA_transferase-like"/>
</dbReference>
<organism evidence="6 7">
    <name type="scientific">Paenibacillus hexagrammi</name>
    <dbReference type="NCBI Taxonomy" id="2908839"/>
    <lineage>
        <taxon>Bacteria</taxon>
        <taxon>Bacillati</taxon>
        <taxon>Bacillota</taxon>
        <taxon>Bacilli</taxon>
        <taxon>Bacillales</taxon>
        <taxon>Paenibacillaceae</taxon>
        <taxon>Paenibacillus</taxon>
    </lineage>
</organism>
<evidence type="ECO:0000256" key="4">
    <source>
        <dbReference type="ARBA" id="ARBA00023163"/>
    </source>
</evidence>
<proteinExistence type="inferred from homology"/>
<keyword evidence="7" id="KW-1185">Reference proteome</keyword>
<keyword evidence="2" id="KW-0805">Transcription regulation</keyword>
<evidence type="ECO:0000259" key="5">
    <source>
        <dbReference type="Pfam" id="PF04198"/>
    </source>
</evidence>